<evidence type="ECO:0000313" key="2">
    <source>
        <dbReference type="Proteomes" id="UP000717328"/>
    </source>
</evidence>
<name>A0A9P7GKI2_9AGAR</name>
<sequence length="103" mass="11750">MSAGGGTDGTQVRREKFDLQRRNALVSQIEGEKRKENLPNDFVDQDLPRLDHLHCLLAQTFGPRTTPSEYKEQVDGEQSLLQRVLRGEDECERETLRALADII</sequence>
<dbReference type="AlphaFoldDB" id="A0A9P7GKI2"/>
<organism evidence="1 2">
    <name type="scientific">Sphagnurus paluster</name>
    <dbReference type="NCBI Taxonomy" id="117069"/>
    <lineage>
        <taxon>Eukaryota</taxon>
        <taxon>Fungi</taxon>
        <taxon>Dikarya</taxon>
        <taxon>Basidiomycota</taxon>
        <taxon>Agaricomycotina</taxon>
        <taxon>Agaricomycetes</taxon>
        <taxon>Agaricomycetidae</taxon>
        <taxon>Agaricales</taxon>
        <taxon>Tricholomatineae</taxon>
        <taxon>Lyophyllaceae</taxon>
        <taxon>Sphagnurus</taxon>
    </lineage>
</organism>
<proteinExistence type="predicted"/>
<dbReference type="EMBL" id="JABCKI010000329">
    <property type="protein sequence ID" value="KAG5650945.1"/>
    <property type="molecule type" value="Genomic_DNA"/>
</dbReference>
<gene>
    <name evidence="1" type="ORF">H0H81_010437</name>
</gene>
<dbReference type="Proteomes" id="UP000717328">
    <property type="component" value="Unassembled WGS sequence"/>
</dbReference>
<evidence type="ECO:0000313" key="1">
    <source>
        <dbReference type="EMBL" id="KAG5650945.1"/>
    </source>
</evidence>
<keyword evidence="2" id="KW-1185">Reference proteome</keyword>
<comment type="caution">
    <text evidence="1">The sequence shown here is derived from an EMBL/GenBank/DDBJ whole genome shotgun (WGS) entry which is preliminary data.</text>
</comment>
<accession>A0A9P7GKI2</accession>
<protein>
    <submittedName>
        <fullName evidence="1">Uncharacterized protein</fullName>
    </submittedName>
</protein>
<reference evidence="1" key="2">
    <citation type="submission" date="2021-10" db="EMBL/GenBank/DDBJ databases">
        <title>Phylogenomics reveals ancestral predisposition of the termite-cultivated fungus Termitomyces towards a domesticated lifestyle.</title>
        <authorList>
            <person name="Auxier B."/>
            <person name="Grum-Grzhimaylo A."/>
            <person name="Cardenas M.E."/>
            <person name="Lodge J.D."/>
            <person name="Laessoe T."/>
            <person name="Pedersen O."/>
            <person name="Smith M.E."/>
            <person name="Kuyper T.W."/>
            <person name="Franco-Molano E.A."/>
            <person name="Baroni T.J."/>
            <person name="Aanen D.K."/>
        </authorList>
    </citation>
    <scope>NUCLEOTIDE SEQUENCE</scope>
    <source>
        <strain evidence="1">D49</strain>
    </source>
</reference>
<reference evidence="1" key="1">
    <citation type="submission" date="2021-02" db="EMBL/GenBank/DDBJ databases">
        <authorList>
            <person name="Nieuwenhuis M."/>
            <person name="Van De Peppel L.J.J."/>
        </authorList>
    </citation>
    <scope>NUCLEOTIDE SEQUENCE</scope>
    <source>
        <strain evidence="1">D49</strain>
    </source>
</reference>